<dbReference type="AlphaFoldDB" id="A0A543CFJ2"/>
<feature type="domain" description="GH26" evidence="6">
    <location>
        <begin position="11"/>
        <end position="322"/>
    </location>
</feature>
<protein>
    <submittedName>
        <fullName evidence="7">Glycosyl hydrolase family 26</fullName>
    </submittedName>
</protein>
<keyword evidence="1 3" id="KW-0378">Hydrolase</keyword>
<evidence type="ECO:0000256" key="1">
    <source>
        <dbReference type="ARBA" id="ARBA00022801"/>
    </source>
</evidence>
<dbReference type="OrthoDB" id="976137at2"/>
<dbReference type="InterPro" id="IPR022790">
    <property type="entry name" value="GH26_dom"/>
</dbReference>
<feature type="transmembrane region" description="Helical" evidence="4">
    <location>
        <begin position="338"/>
        <end position="359"/>
    </location>
</feature>
<accession>A0A543CFJ2</accession>
<keyword evidence="2 3" id="KW-0326">Glycosidase</keyword>
<evidence type="ECO:0000256" key="3">
    <source>
        <dbReference type="PROSITE-ProRule" id="PRU01100"/>
    </source>
</evidence>
<evidence type="ECO:0000259" key="6">
    <source>
        <dbReference type="PROSITE" id="PS51764"/>
    </source>
</evidence>
<dbReference type="Gene3D" id="3.20.20.80">
    <property type="entry name" value="Glycosidases"/>
    <property type="match status" value="1"/>
</dbReference>
<name>A0A543CFJ2_9ACTN</name>
<keyword evidence="8" id="KW-1185">Reference proteome</keyword>
<keyword evidence="4" id="KW-0472">Membrane</keyword>
<feature type="active site" description="Nucleophile" evidence="3">
    <location>
        <position position="244"/>
    </location>
</feature>
<comment type="caution">
    <text evidence="7">The sequence shown here is derived from an EMBL/GenBank/DDBJ whole genome shotgun (WGS) entry which is preliminary data.</text>
</comment>
<evidence type="ECO:0000256" key="2">
    <source>
        <dbReference type="ARBA" id="ARBA00023295"/>
    </source>
</evidence>
<evidence type="ECO:0000256" key="4">
    <source>
        <dbReference type="SAM" id="Phobius"/>
    </source>
</evidence>
<dbReference type="PROSITE" id="PS51764">
    <property type="entry name" value="GH26"/>
    <property type="match status" value="1"/>
</dbReference>
<dbReference type="InterPro" id="IPR017853">
    <property type="entry name" value="GH"/>
</dbReference>
<reference evidence="7 8" key="1">
    <citation type="submission" date="2019-06" db="EMBL/GenBank/DDBJ databases">
        <title>Sequencing the genomes of 1000 actinobacteria strains.</title>
        <authorList>
            <person name="Klenk H.-P."/>
        </authorList>
    </citation>
    <scope>NUCLEOTIDE SEQUENCE [LARGE SCALE GENOMIC DNA]</scope>
    <source>
        <strain evidence="7 8">DSM 102200</strain>
    </source>
</reference>
<dbReference type="GO" id="GO:0004553">
    <property type="term" value="F:hydrolase activity, hydrolyzing O-glycosyl compounds"/>
    <property type="evidence" value="ECO:0007669"/>
    <property type="project" value="InterPro"/>
</dbReference>
<comment type="similarity">
    <text evidence="3">Belongs to the glycosyl hydrolase 26 family.</text>
</comment>
<keyword evidence="5" id="KW-0732">Signal</keyword>
<dbReference type="Proteomes" id="UP000316096">
    <property type="component" value="Unassembled WGS sequence"/>
</dbReference>
<dbReference type="SUPFAM" id="SSF51445">
    <property type="entry name" value="(Trans)glycosidases"/>
    <property type="match status" value="1"/>
</dbReference>
<dbReference type="EMBL" id="VFOZ01000001">
    <property type="protein sequence ID" value="TQL95873.1"/>
    <property type="molecule type" value="Genomic_DNA"/>
</dbReference>
<gene>
    <name evidence="7" type="ORF">FB559_1384</name>
</gene>
<evidence type="ECO:0000313" key="7">
    <source>
        <dbReference type="EMBL" id="TQL95873.1"/>
    </source>
</evidence>
<proteinExistence type="inferred from homology"/>
<keyword evidence="4" id="KW-0812">Transmembrane</keyword>
<dbReference type="RefSeq" id="WP_141954447.1">
    <property type="nucleotide sequence ID" value="NZ_VFOZ01000001.1"/>
</dbReference>
<sequence length="368" mass="40545">MRAVGAVLLLASSIVTGAPASAPPAHRIILGATGQTRQEIQEREHETGHALQGVRVFKRWDEPVFDGSQQWAKRTGHTVFVSIKSRRLNGDKIPWRNIASARPGSPLWADMQRQAAQIKQFGAVVYVVFNHEPDAQTSRPMGSPADFIAAWRHLIDTYRAAGVRNARYVWTMTGWSFTAKAGGGRTRADSYYPGDAYVDDIAADSYNWNTCHSASGTWQNPAQLFDPERRFGLRHPTKGLMLLEWGTVEDSAHPGRKAQWLRDAARVLASPAYGQFRAALYWDDQHTGKKISSACDFDYRTSAGALGAWRSMATVPAFATRISRQPGEPAPRGRRSRLPLLAGGAPVALILAGLIAVGLHRKRKAVQR</sequence>
<feature type="chain" id="PRO_5038534892" evidence="5">
    <location>
        <begin position="18"/>
        <end position="368"/>
    </location>
</feature>
<evidence type="ECO:0000256" key="5">
    <source>
        <dbReference type="SAM" id="SignalP"/>
    </source>
</evidence>
<keyword evidence="4" id="KW-1133">Transmembrane helix</keyword>
<evidence type="ECO:0000313" key="8">
    <source>
        <dbReference type="Proteomes" id="UP000316096"/>
    </source>
</evidence>
<feature type="active site" description="Proton donor" evidence="3">
    <location>
        <position position="132"/>
    </location>
</feature>
<feature type="signal peptide" evidence="5">
    <location>
        <begin position="1"/>
        <end position="17"/>
    </location>
</feature>
<organism evidence="7 8">
    <name type="scientific">Actinoallomurus bryophytorum</name>
    <dbReference type="NCBI Taxonomy" id="1490222"/>
    <lineage>
        <taxon>Bacteria</taxon>
        <taxon>Bacillati</taxon>
        <taxon>Actinomycetota</taxon>
        <taxon>Actinomycetes</taxon>
        <taxon>Streptosporangiales</taxon>
        <taxon>Thermomonosporaceae</taxon>
        <taxon>Actinoallomurus</taxon>
    </lineage>
</organism>